<feature type="compositionally biased region" description="Low complexity" evidence="2">
    <location>
        <begin position="48"/>
        <end position="73"/>
    </location>
</feature>
<feature type="zinc finger region" description="C3H1-type" evidence="1">
    <location>
        <begin position="508"/>
        <end position="537"/>
    </location>
</feature>
<keyword evidence="1" id="KW-0479">Metal-binding</keyword>
<sequence>MRDFYPSSYSSSSSSSSTEELREKIAALARVLHRENVKSLHKRDRQLSSSSSSSSYLSVPSSSSSSISSFHSSQYLPHCQGGEGGGRDGRQSLLGSSSLQASSFYGSRYAREAYAEEVSSSSSQSSGFDSFPERKRMKNLPNVQELTRNLSSSSSSSSSSLPKGACSSSAFSLSRSHVLSTTRYPTPPSASSCLNPSSSSSLSASSFLVGGKEAGDSSQVKKAFPSQKDSNQIMKRDVTRKEEEKKKKDELEEQGEKDYDHGNVASLETTKKLRETSSSSRSQSTHLERKEISLPCRSSSTSRLRDLKENIAKLQLLVNRQKEKEQLICERIASKQKFLTLQAQNPKGWNKLVNSHSSSHSSSHPSSSLSSSSSFSSSSSSHSSSFPSSSSAGYHWHPRGEDSYLASHSPYLSPSPASSSFSSSFSFREEDFLFQRGEEEEENVKAGDLDEQDDEEFLAQVFKEMKEKKQKEQEKKEEKEISTFLSSSSSSASSSSSYPPDLVPRFTNKSLKVCRFYSSRGGYCRNGDSCPYFHDKTLHPLPSQTKDHLYRKKRSSESSFSSKEGDEEEERKTKRKKKIQERGEASCNGDHDEDDVSGSVNL</sequence>
<keyword evidence="1" id="KW-0863">Zinc-finger</keyword>
<keyword evidence="1" id="KW-0862">Zinc</keyword>
<organism evidence="4 5">
    <name type="scientific">Cystoisospora suis</name>
    <dbReference type="NCBI Taxonomy" id="483139"/>
    <lineage>
        <taxon>Eukaryota</taxon>
        <taxon>Sar</taxon>
        <taxon>Alveolata</taxon>
        <taxon>Apicomplexa</taxon>
        <taxon>Conoidasida</taxon>
        <taxon>Coccidia</taxon>
        <taxon>Eucoccidiorida</taxon>
        <taxon>Eimeriorina</taxon>
        <taxon>Sarcocystidae</taxon>
        <taxon>Cystoisospora</taxon>
    </lineage>
</organism>
<proteinExistence type="predicted"/>
<comment type="caution">
    <text evidence="4">The sequence shown here is derived from an EMBL/GenBank/DDBJ whole genome shotgun (WGS) entry which is preliminary data.</text>
</comment>
<feature type="domain" description="C3H1-type" evidence="3">
    <location>
        <begin position="508"/>
        <end position="537"/>
    </location>
</feature>
<feature type="compositionally biased region" description="Polar residues" evidence="2">
    <location>
        <begin position="141"/>
        <end position="150"/>
    </location>
</feature>
<evidence type="ECO:0000313" key="4">
    <source>
        <dbReference type="EMBL" id="PHJ22798.1"/>
    </source>
</evidence>
<feature type="region of interest" description="Disordered" evidence="2">
    <location>
        <begin position="351"/>
        <end position="400"/>
    </location>
</feature>
<evidence type="ECO:0000313" key="5">
    <source>
        <dbReference type="Proteomes" id="UP000221165"/>
    </source>
</evidence>
<feature type="compositionally biased region" description="Basic and acidic residues" evidence="2">
    <location>
        <begin position="463"/>
        <end position="481"/>
    </location>
</feature>
<gene>
    <name evidence="4" type="ORF">CSUI_003348</name>
</gene>
<evidence type="ECO:0000256" key="2">
    <source>
        <dbReference type="SAM" id="MobiDB-lite"/>
    </source>
</evidence>
<dbReference type="SMART" id="SM00356">
    <property type="entry name" value="ZnF_C3H1"/>
    <property type="match status" value="1"/>
</dbReference>
<feature type="region of interest" description="Disordered" evidence="2">
    <location>
        <begin position="116"/>
        <end position="164"/>
    </location>
</feature>
<dbReference type="InterPro" id="IPR000571">
    <property type="entry name" value="Znf_CCCH"/>
</dbReference>
<accession>A0A2C6L4M2</accession>
<feature type="region of interest" description="Disordered" evidence="2">
    <location>
        <begin position="463"/>
        <end position="505"/>
    </location>
</feature>
<keyword evidence="5" id="KW-1185">Reference proteome</keyword>
<feature type="compositionally biased region" description="Low complexity" evidence="2">
    <location>
        <begin position="276"/>
        <end position="285"/>
    </location>
</feature>
<feature type="compositionally biased region" description="Low complexity" evidence="2">
    <location>
        <begin position="7"/>
        <end position="17"/>
    </location>
</feature>
<protein>
    <recommendedName>
        <fullName evidence="3">C3H1-type domain-containing protein</fullName>
    </recommendedName>
</protein>
<dbReference type="Proteomes" id="UP000221165">
    <property type="component" value="Unassembled WGS sequence"/>
</dbReference>
<dbReference type="VEuPathDB" id="ToxoDB:CSUI_003348"/>
<name>A0A2C6L4M2_9APIC</name>
<feature type="compositionally biased region" description="Low complexity" evidence="2">
    <location>
        <begin position="486"/>
        <end position="497"/>
    </location>
</feature>
<evidence type="ECO:0000256" key="1">
    <source>
        <dbReference type="PROSITE-ProRule" id="PRU00723"/>
    </source>
</evidence>
<dbReference type="PROSITE" id="PS50103">
    <property type="entry name" value="ZF_C3H1"/>
    <property type="match status" value="1"/>
</dbReference>
<dbReference type="AlphaFoldDB" id="A0A2C6L4M2"/>
<dbReference type="EMBL" id="MIGC01001476">
    <property type="protein sequence ID" value="PHJ22798.1"/>
    <property type="molecule type" value="Genomic_DNA"/>
</dbReference>
<feature type="compositionally biased region" description="Low complexity" evidence="2">
    <location>
        <begin position="151"/>
        <end position="160"/>
    </location>
</feature>
<dbReference type="RefSeq" id="XP_067924475.1">
    <property type="nucleotide sequence ID" value="XM_068063546.1"/>
</dbReference>
<feature type="region of interest" description="Disordered" evidence="2">
    <location>
        <begin position="37"/>
        <end position="94"/>
    </location>
</feature>
<evidence type="ECO:0000259" key="3">
    <source>
        <dbReference type="PROSITE" id="PS50103"/>
    </source>
</evidence>
<dbReference type="GO" id="GO:0008270">
    <property type="term" value="F:zinc ion binding"/>
    <property type="evidence" value="ECO:0007669"/>
    <property type="project" value="UniProtKB-KW"/>
</dbReference>
<feature type="region of interest" description="Disordered" evidence="2">
    <location>
        <begin position="210"/>
        <end position="303"/>
    </location>
</feature>
<dbReference type="OrthoDB" id="3247158at2759"/>
<feature type="region of interest" description="Disordered" evidence="2">
    <location>
        <begin position="1"/>
        <end position="20"/>
    </location>
</feature>
<feature type="compositionally biased region" description="Low complexity" evidence="2">
    <location>
        <begin position="355"/>
        <end position="391"/>
    </location>
</feature>
<dbReference type="GeneID" id="94426757"/>
<reference evidence="4 5" key="1">
    <citation type="journal article" date="2017" name="Int. J. Parasitol.">
        <title>The genome of the protozoan parasite Cystoisospora suis and a reverse vaccinology approach to identify vaccine candidates.</title>
        <authorList>
            <person name="Palmieri N."/>
            <person name="Shrestha A."/>
            <person name="Ruttkowski B."/>
            <person name="Beck T."/>
            <person name="Vogl C."/>
            <person name="Tomley F."/>
            <person name="Blake D.P."/>
            <person name="Joachim A."/>
        </authorList>
    </citation>
    <scope>NUCLEOTIDE SEQUENCE [LARGE SCALE GENOMIC DNA]</scope>
    <source>
        <strain evidence="4 5">Wien I</strain>
    </source>
</reference>
<feature type="compositionally biased region" description="Basic and acidic residues" evidence="2">
    <location>
        <begin position="234"/>
        <end position="261"/>
    </location>
</feature>
<feature type="region of interest" description="Disordered" evidence="2">
    <location>
        <begin position="534"/>
        <end position="602"/>
    </location>
</feature>